<dbReference type="Proteomes" id="UP000008068">
    <property type="component" value="Unassembled WGS sequence"/>
</dbReference>
<organism evidence="3">
    <name type="scientific">Caenorhabditis brenneri</name>
    <name type="common">Nematode worm</name>
    <dbReference type="NCBI Taxonomy" id="135651"/>
    <lineage>
        <taxon>Eukaryota</taxon>
        <taxon>Metazoa</taxon>
        <taxon>Ecdysozoa</taxon>
        <taxon>Nematoda</taxon>
        <taxon>Chromadorea</taxon>
        <taxon>Rhabditida</taxon>
        <taxon>Rhabditina</taxon>
        <taxon>Rhabditomorpha</taxon>
        <taxon>Rhabditoidea</taxon>
        <taxon>Rhabditidae</taxon>
        <taxon>Peloderinae</taxon>
        <taxon>Caenorhabditis</taxon>
    </lineage>
</organism>
<keyword evidence="1" id="KW-1133">Transmembrane helix</keyword>
<sequence>MSEASKHDTGFHIRVPSARLRRFGNYGFLIPVSIQRRASGAPAIIHFIFIGTPTVAYLVSIGLNWFLFLTF</sequence>
<gene>
    <name evidence="2" type="ORF">CAEBREN_09800</name>
</gene>
<proteinExistence type="predicted"/>
<protein>
    <submittedName>
        <fullName evidence="2">Uncharacterized protein</fullName>
    </submittedName>
</protein>
<dbReference type="HOGENOM" id="CLU_2742316_0_0_1"/>
<dbReference type="EMBL" id="GL379827">
    <property type="protein sequence ID" value="EGT50088.1"/>
    <property type="molecule type" value="Genomic_DNA"/>
</dbReference>
<evidence type="ECO:0000313" key="3">
    <source>
        <dbReference type="Proteomes" id="UP000008068"/>
    </source>
</evidence>
<dbReference type="InParanoid" id="G0N1J4"/>
<feature type="transmembrane region" description="Helical" evidence="1">
    <location>
        <begin position="43"/>
        <end position="68"/>
    </location>
</feature>
<keyword evidence="1" id="KW-0812">Transmembrane</keyword>
<dbReference type="AlphaFoldDB" id="G0N1J4"/>
<evidence type="ECO:0000256" key="1">
    <source>
        <dbReference type="SAM" id="Phobius"/>
    </source>
</evidence>
<evidence type="ECO:0000313" key="2">
    <source>
        <dbReference type="EMBL" id="EGT50088.1"/>
    </source>
</evidence>
<keyword evidence="3" id="KW-1185">Reference proteome</keyword>
<name>G0N1J4_CAEBE</name>
<reference evidence="3" key="1">
    <citation type="submission" date="2011-07" db="EMBL/GenBank/DDBJ databases">
        <authorList>
            <consortium name="Caenorhabditis brenneri Sequencing and Analysis Consortium"/>
            <person name="Wilson R.K."/>
        </authorList>
    </citation>
    <scope>NUCLEOTIDE SEQUENCE [LARGE SCALE GENOMIC DNA]</scope>
    <source>
        <strain evidence="3">PB2801</strain>
    </source>
</reference>
<keyword evidence="1" id="KW-0472">Membrane</keyword>
<accession>G0N1J4</accession>